<dbReference type="SMART" id="SM00408">
    <property type="entry name" value="IGc2"/>
    <property type="match status" value="1"/>
</dbReference>
<name>A0AAV4SAQ5_9ARAC</name>
<comment type="caution">
    <text evidence="4">The sequence shown here is derived from an EMBL/GenBank/DDBJ whole genome shotgun (WGS) entry which is preliminary data.</text>
</comment>
<dbReference type="PANTHER" id="PTHR10075">
    <property type="entry name" value="BASIGIN RELATED"/>
    <property type="match status" value="1"/>
</dbReference>
<dbReference type="Gene3D" id="2.60.40.10">
    <property type="entry name" value="Immunoglobulins"/>
    <property type="match status" value="1"/>
</dbReference>
<feature type="domain" description="Ig-like" evidence="3">
    <location>
        <begin position="32"/>
        <end position="116"/>
    </location>
</feature>
<dbReference type="PROSITE" id="PS50835">
    <property type="entry name" value="IG_LIKE"/>
    <property type="match status" value="1"/>
</dbReference>
<proteinExistence type="predicted"/>
<dbReference type="GO" id="GO:0070593">
    <property type="term" value="P:dendrite self-avoidance"/>
    <property type="evidence" value="ECO:0007669"/>
    <property type="project" value="TreeGrafter"/>
</dbReference>
<dbReference type="Pfam" id="PF13927">
    <property type="entry name" value="Ig_3"/>
    <property type="match status" value="1"/>
</dbReference>
<evidence type="ECO:0000313" key="4">
    <source>
        <dbReference type="EMBL" id="GIY29495.1"/>
    </source>
</evidence>
<dbReference type="InterPro" id="IPR003598">
    <property type="entry name" value="Ig_sub2"/>
</dbReference>
<dbReference type="GO" id="GO:0005886">
    <property type="term" value="C:plasma membrane"/>
    <property type="evidence" value="ECO:0007669"/>
    <property type="project" value="TreeGrafter"/>
</dbReference>
<dbReference type="GO" id="GO:0098632">
    <property type="term" value="F:cell-cell adhesion mediator activity"/>
    <property type="evidence" value="ECO:0007669"/>
    <property type="project" value="TreeGrafter"/>
</dbReference>
<feature type="chain" id="PRO_5043932535" evidence="2">
    <location>
        <begin position="25"/>
        <end position="146"/>
    </location>
</feature>
<evidence type="ECO:0000256" key="1">
    <source>
        <dbReference type="ARBA" id="ARBA00023319"/>
    </source>
</evidence>
<organism evidence="4 5">
    <name type="scientific">Caerostris darwini</name>
    <dbReference type="NCBI Taxonomy" id="1538125"/>
    <lineage>
        <taxon>Eukaryota</taxon>
        <taxon>Metazoa</taxon>
        <taxon>Ecdysozoa</taxon>
        <taxon>Arthropoda</taxon>
        <taxon>Chelicerata</taxon>
        <taxon>Arachnida</taxon>
        <taxon>Araneae</taxon>
        <taxon>Araneomorphae</taxon>
        <taxon>Entelegynae</taxon>
        <taxon>Araneoidea</taxon>
        <taxon>Araneidae</taxon>
        <taxon>Caerostris</taxon>
    </lineage>
</organism>
<dbReference type="SMART" id="SM00409">
    <property type="entry name" value="IG"/>
    <property type="match status" value="1"/>
</dbReference>
<sequence length="146" mass="16191">MDTVFKRYLLFVIGFSCTLILALGQDSYYFQPHPQDKDVQKGQSVTLECGVSNSKHVVFYWTLNGEPVSNTSRRYQEGSNLFFTRVDPAKDIGEFKCIATNVTTGISLASQGAQLNILCSSKVLPGLVHSLYSFIQSLNMAGSFFV</sequence>
<evidence type="ECO:0000313" key="5">
    <source>
        <dbReference type="Proteomes" id="UP001054837"/>
    </source>
</evidence>
<dbReference type="Proteomes" id="UP001054837">
    <property type="component" value="Unassembled WGS sequence"/>
</dbReference>
<dbReference type="AlphaFoldDB" id="A0AAV4SAQ5"/>
<dbReference type="PANTHER" id="PTHR10075:SF101">
    <property type="entry name" value="ZWEI IG DOMAIN PROTEIN ZIG-3"/>
    <property type="match status" value="1"/>
</dbReference>
<keyword evidence="5" id="KW-1185">Reference proteome</keyword>
<keyword evidence="2" id="KW-0732">Signal</keyword>
<evidence type="ECO:0000259" key="3">
    <source>
        <dbReference type="PROSITE" id="PS50835"/>
    </source>
</evidence>
<protein>
    <submittedName>
        <fullName evidence="4">Ig-like domain-containing protein</fullName>
    </submittedName>
</protein>
<evidence type="ECO:0000256" key="2">
    <source>
        <dbReference type="SAM" id="SignalP"/>
    </source>
</evidence>
<dbReference type="GO" id="GO:0007156">
    <property type="term" value="P:homophilic cell adhesion via plasma membrane adhesion molecules"/>
    <property type="evidence" value="ECO:0007669"/>
    <property type="project" value="TreeGrafter"/>
</dbReference>
<dbReference type="SUPFAM" id="SSF48726">
    <property type="entry name" value="Immunoglobulin"/>
    <property type="match status" value="1"/>
</dbReference>
<dbReference type="GO" id="GO:0030424">
    <property type="term" value="C:axon"/>
    <property type="evidence" value="ECO:0007669"/>
    <property type="project" value="TreeGrafter"/>
</dbReference>
<feature type="signal peptide" evidence="2">
    <location>
        <begin position="1"/>
        <end position="24"/>
    </location>
</feature>
<gene>
    <name evidence="4" type="primary">AVEN_131817_1</name>
    <name evidence="4" type="ORF">CDAR_534241</name>
</gene>
<keyword evidence="1" id="KW-0393">Immunoglobulin domain</keyword>
<reference evidence="4 5" key="1">
    <citation type="submission" date="2021-06" db="EMBL/GenBank/DDBJ databases">
        <title>Caerostris darwini draft genome.</title>
        <authorList>
            <person name="Kono N."/>
            <person name="Arakawa K."/>
        </authorList>
    </citation>
    <scope>NUCLEOTIDE SEQUENCE [LARGE SCALE GENOMIC DNA]</scope>
</reference>
<dbReference type="InterPro" id="IPR007110">
    <property type="entry name" value="Ig-like_dom"/>
</dbReference>
<dbReference type="InterPro" id="IPR036179">
    <property type="entry name" value="Ig-like_dom_sf"/>
</dbReference>
<dbReference type="InterPro" id="IPR003599">
    <property type="entry name" value="Ig_sub"/>
</dbReference>
<dbReference type="InterPro" id="IPR013783">
    <property type="entry name" value="Ig-like_fold"/>
</dbReference>
<accession>A0AAV4SAQ5</accession>
<dbReference type="EMBL" id="BPLQ01007314">
    <property type="protein sequence ID" value="GIY29495.1"/>
    <property type="molecule type" value="Genomic_DNA"/>
</dbReference>
<dbReference type="GO" id="GO:0007411">
    <property type="term" value="P:axon guidance"/>
    <property type="evidence" value="ECO:0007669"/>
    <property type="project" value="TreeGrafter"/>
</dbReference>